<evidence type="ECO:0000313" key="2">
    <source>
        <dbReference type="Proteomes" id="UP000019443"/>
    </source>
</evidence>
<dbReference type="AlphaFoldDB" id="W6S8N0"/>
<keyword evidence="2" id="KW-1185">Reference proteome</keyword>
<gene>
    <name evidence="1" type="ORF">LPU83_pLPU83d_1101</name>
</gene>
<dbReference type="Proteomes" id="UP000019443">
    <property type="component" value="Plasmid pLPU83d"/>
</dbReference>
<dbReference type="HOGENOM" id="CLU_2828308_0_0_5"/>
<geneLocation type="plasmid" evidence="1 2">
    <name>pLPU83d</name>
</geneLocation>
<keyword evidence="1" id="KW-0614">Plasmid</keyword>
<name>W6S8N0_9HYPH</name>
<reference evidence="1" key="1">
    <citation type="submission" date="2013-11" db="EMBL/GenBank/DDBJ databases">
        <title>Draft genome sequence of the broad-host-range Rhizobium sp. LPU83 strain, a member of the low-genetic diversity Oregon-like Rhizobium sp. group.</title>
        <authorList>
            <person name="Wibberg D."/>
            <person name="Puehler A."/>
            <person name="Schlueter A."/>
        </authorList>
    </citation>
    <scope>NUCLEOTIDE SEQUENCE [LARGE SCALE GENOMIC DNA]</scope>
    <source>
        <strain evidence="1">LPU83</strain>
        <plasmid evidence="1">pLPU83d</plasmid>
    </source>
</reference>
<sequence length="66" mass="7327">MRLRIETSVSKMFEERKRCLDKLWSQGFRGANGALATDLSSTIAALVLQVDEGFSLVELGELCAHQ</sequence>
<evidence type="ECO:0000313" key="1">
    <source>
        <dbReference type="EMBL" id="CDM62471.1"/>
    </source>
</evidence>
<organism evidence="1 2">
    <name type="scientific">Rhizobium favelukesii</name>
    <dbReference type="NCBI Taxonomy" id="348824"/>
    <lineage>
        <taxon>Bacteria</taxon>
        <taxon>Pseudomonadati</taxon>
        <taxon>Pseudomonadota</taxon>
        <taxon>Alphaproteobacteria</taxon>
        <taxon>Hyphomicrobiales</taxon>
        <taxon>Rhizobiaceae</taxon>
        <taxon>Rhizobium/Agrobacterium group</taxon>
        <taxon>Rhizobium</taxon>
    </lineage>
</organism>
<dbReference type="KEGG" id="rhl:LPU83_pLPU83d_1101"/>
<proteinExistence type="predicted"/>
<accession>W6S8N0</accession>
<protein>
    <submittedName>
        <fullName evidence="1">Uncharacterized protein</fullName>
    </submittedName>
</protein>
<dbReference type="EMBL" id="HG916855">
    <property type="protein sequence ID" value="CDM62471.1"/>
    <property type="molecule type" value="Genomic_DNA"/>
</dbReference>